<protein>
    <submittedName>
        <fullName evidence="8">Helix-loop-helix DNA-binding domain-containing protein</fullName>
    </submittedName>
</protein>
<dbReference type="Pfam" id="PF00010">
    <property type="entry name" value="HLH"/>
    <property type="match status" value="1"/>
</dbReference>
<evidence type="ECO:0000256" key="3">
    <source>
        <dbReference type="ARBA" id="ARBA00023125"/>
    </source>
</evidence>
<proteinExistence type="predicted"/>
<evidence type="ECO:0000313" key="9">
    <source>
        <dbReference type="Proteomes" id="UP000756921"/>
    </source>
</evidence>
<evidence type="ECO:0000256" key="6">
    <source>
        <dbReference type="SAM" id="MobiDB-lite"/>
    </source>
</evidence>
<comment type="subcellular location">
    <subcellularLocation>
        <location evidence="1">Nucleus</location>
    </subcellularLocation>
</comment>
<feature type="compositionally biased region" description="Low complexity" evidence="6">
    <location>
        <begin position="664"/>
        <end position="676"/>
    </location>
</feature>
<gene>
    <name evidence="8" type="ORF">PMIN01_06746</name>
</gene>
<evidence type="ECO:0000259" key="7">
    <source>
        <dbReference type="PROSITE" id="PS50888"/>
    </source>
</evidence>
<dbReference type="GO" id="GO:0000978">
    <property type="term" value="F:RNA polymerase II cis-regulatory region sequence-specific DNA binding"/>
    <property type="evidence" value="ECO:0007669"/>
    <property type="project" value="TreeGrafter"/>
</dbReference>
<feature type="region of interest" description="Disordered" evidence="6">
    <location>
        <begin position="70"/>
        <end position="121"/>
    </location>
</feature>
<feature type="region of interest" description="Disordered" evidence="6">
    <location>
        <begin position="660"/>
        <end position="685"/>
    </location>
</feature>
<dbReference type="EMBL" id="WJXW01000006">
    <property type="protein sequence ID" value="KAF9735341.1"/>
    <property type="molecule type" value="Genomic_DNA"/>
</dbReference>
<dbReference type="GO" id="GO:0046983">
    <property type="term" value="F:protein dimerization activity"/>
    <property type="evidence" value="ECO:0007669"/>
    <property type="project" value="InterPro"/>
</dbReference>
<dbReference type="PROSITE" id="PS50888">
    <property type="entry name" value="BHLH"/>
    <property type="match status" value="1"/>
</dbReference>
<dbReference type="PANTHER" id="PTHR15741">
    <property type="entry name" value="BASIC HELIX-LOOP-HELIX ZIP TRANSCRIPTION FACTOR"/>
    <property type="match status" value="1"/>
</dbReference>
<name>A0A9P6KR01_9PLEO</name>
<keyword evidence="5" id="KW-0539">Nucleus</keyword>
<evidence type="ECO:0000313" key="8">
    <source>
        <dbReference type="EMBL" id="KAF9735341.1"/>
    </source>
</evidence>
<feature type="compositionally biased region" description="Low complexity" evidence="6">
    <location>
        <begin position="400"/>
        <end position="413"/>
    </location>
</feature>
<dbReference type="GO" id="GO:0005634">
    <property type="term" value="C:nucleus"/>
    <property type="evidence" value="ECO:0007669"/>
    <property type="project" value="UniProtKB-SubCell"/>
</dbReference>
<evidence type="ECO:0000256" key="1">
    <source>
        <dbReference type="ARBA" id="ARBA00004123"/>
    </source>
</evidence>
<evidence type="ECO:0000256" key="4">
    <source>
        <dbReference type="ARBA" id="ARBA00023163"/>
    </source>
</evidence>
<feature type="compositionally biased region" description="Low complexity" evidence="6">
    <location>
        <begin position="239"/>
        <end position="252"/>
    </location>
</feature>
<evidence type="ECO:0000256" key="5">
    <source>
        <dbReference type="ARBA" id="ARBA00023242"/>
    </source>
</evidence>
<dbReference type="InterPro" id="IPR011598">
    <property type="entry name" value="bHLH_dom"/>
</dbReference>
<dbReference type="GO" id="GO:0000981">
    <property type="term" value="F:DNA-binding transcription factor activity, RNA polymerase II-specific"/>
    <property type="evidence" value="ECO:0007669"/>
    <property type="project" value="TreeGrafter"/>
</dbReference>
<dbReference type="Gene3D" id="4.10.280.10">
    <property type="entry name" value="Helix-loop-helix DNA-binding domain"/>
    <property type="match status" value="1"/>
</dbReference>
<feature type="domain" description="BHLH" evidence="7">
    <location>
        <begin position="567"/>
        <end position="633"/>
    </location>
</feature>
<organism evidence="8 9">
    <name type="scientific">Paraphaeosphaeria minitans</name>
    <dbReference type="NCBI Taxonomy" id="565426"/>
    <lineage>
        <taxon>Eukaryota</taxon>
        <taxon>Fungi</taxon>
        <taxon>Dikarya</taxon>
        <taxon>Ascomycota</taxon>
        <taxon>Pezizomycotina</taxon>
        <taxon>Dothideomycetes</taxon>
        <taxon>Pleosporomycetidae</taxon>
        <taxon>Pleosporales</taxon>
        <taxon>Massarineae</taxon>
        <taxon>Didymosphaeriaceae</taxon>
        <taxon>Paraphaeosphaeria</taxon>
    </lineage>
</organism>
<evidence type="ECO:0000256" key="2">
    <source>
        <dbReference type="ARBA" id="ARBA00023015"/>
    </source>
</evidence>
<dbReference type="SUPFAM" id="SSF47459">
    <property type="entry name" value="HLH, helix-loop-helix DNA-binding domain"/>
    <property type="match status" value="1"/>
</dbReference>
<keyword evidence="3 8" id="KW-0238">DNA-binding</keyword>
<dbReference type="Proteomes" id="UP000756921">
    <property type="component" value="Unassembled WGS sequence"/>
</dbReference>
<dbReference type="OrthoDB" id="5344169at2759"/>
<keyword evidence="9" id="KW-1185">Reference proteome</keyword>
<dbReference type="InterPro" id="IPR036638">
    <property type="entry name" value="HLH_DNA-bd_sf"/>
</dbReference>
<dbReference type="InterPro" id="IPR052207">
    <property type="entry name" value="Max-like/E-box_TFs"/>
</dbReference>
<dbReference type="AlphaFoldDB" id="A0A9P6KR01"/>
<feature type="compositionally biased region" description="Polar residues" evidence="6">
    <location>
        <begin position="471"/>
        <end position="485"/>
    </location>
</feature>
<sequence>MNGTTGAPPAWSGAEQFDMAAAEHDFSNLLDFDLDFSDFANGSSAGHGGQQLEQLAEELDVQHLHNPFSPQLSQQQQHQHQQHQHQHQQHRNGARTPGALQPQRHMDAHSGGHPHSMPTQNGFFQFSMPFQQHCVPAFTQAPDMFQPHAPVPPTPNSMELHGDPARYLQQMDAQHAMFDQRFQMPKDESFTPLVSPAVTPHEPCFQVHEMTTVPGAYFSPLTSPALNAQNYSHAHAHSSHYGTTSGSSTGASPDDVDMDMLEEPAISQTSQSRKVRSTAKRSAPTRFSAAPVRVRQSPIVKPARRKATVSSLIPPKEVTDLLEEERAIRPSSSGADLRRSRESSESDSISPGPLSEMGPPPKPNSLHPSPAVNAQAFEPGVAPATPASLMRIHPSPTFGDADAPPALDDLTLPEASLDRPPLSRLDTAIRDDDQETPRPTARKTPKLGPLSTPSSASVQSGKPSPSPMLSAVSSPTSPAFFSGTSRKADLKSARSSKKRNSVTSTLISPALRPKISPSIKPLLPDGSVSGDTHALLLASKSNYQNILDGTVVPGVSYPTSLSTNLTSKRTSHKIAEQGRRNRINTALQEMQALVPSPHLGAKESKSPESMTAAQLNNSKAAKVESAIDYIKALQAQCSEKDKQLDKKDQELQALRKELAALKRSSSTGGASSADTALQSTEQDAT</sequence>
<keyword evidence="4" id="KW-0804">Transcription</keyword>
<accession>A0A9P6KR01</accession>
<reference evidence="8" key="1">
    <citation type="journal article" date="2020" name="Mol. Plant Microbe Interact.">
        <title>Genome Sequence of the Biocontrol Agent Coniothyrium minitans strain Conio (IMI 134523).</title>
        <authorList>
            <person name="Patel D."/>
            <person name="Shittu T.A."/>
            <person name="Baroncelli R."/>
            <person name="Muthumeenakshi S."/>
            <person name="Osborne T.H."/>
            <person name="Janganan T.K."/>
            <person name="Sreenivasaprasad S."/>
        </authorList>
    </citation>
    <scope>NUCLEOTIDE SEQUENCE</scope>
    <source>
        <strain evidence="8">Conio</strain>
    </source>
</reference>
<dbReference type="PANTHER" id="PTHR15741:SF27">
    <property type="entry name" value="TRANSCRIPTION FACTOR AP-4"/>
    <property type="match status" value="1"/>
</dbReference>
<feature type="compositionally biased region" description="Basic residues" evidence="6">
    <location>
        <begin position="80"/>
        <end position="93"/>
    </location>
</feature>
<feature type="region of interest" description="Disordered" evidence="6">
    <location>
        <begin position="236"/>
        <end position="509"/>
    </location>
</feature>
<comment type="caution">
    <text evidence="8">The sequence shown here is derived from an EMBL/GenBank/DDBJ whole genome shotgun (WGS) entry which is preliminary data.</text>
</comment>
<feature type="compositionally biased region" description="Polar residues" evidence="6">
    <location>
        <begin position="451"/>
        <end position="463"/>
    </location>
</feature>
<feature type="compositionally biased region" description="Low complexity" evidence="6">
    <location>
        <begin position="346"/>
        <end position="355"/>
    </location>
</feature>
<dbReference type="SMART" id="SM00353">
    <property type="entry name" value="HLH"/>
    <property type="match status" value="1"/>
</dbReference>
<dbReference type="CDD" id="cd11392">
    <property type="entry name" value="bHLH_ScPHO4_like"/>
    <property type="match status" value="1"/>
</dbReference>
<keyword evidence="2" id="KW-0805">Transcription regulation</keyword>